<evidence type="ECO:0000313" key="2">
    <source>
        <dbReference type="Proteomes" id="UP000655225"/>
    </source>
</evidence>
<gene>
    <name evidence="1" type="ORF">HHK36_007242</name>
</gene>
<keyword evidence="2" id="KW-1185">Reference proteome</keyword>
<dbReference type="EMBL" id="JABCRI010000004">
    <property type="protein sequence ID" value="KAF8408100.1"/>
    <property type="molecule type" value="Genomic_DNA"/>
</dbReference>
<accession>A0A834ZMA0</accession>
<organism evidence="1 2">
    <name type="scientific">Tetracentron sinense</name>
    <name type="common">Spur-leaf</name>
    <dbReference type="NCBI Taxonomy" id="13715"/>
    <lineage>
        <taxon>Eukaryota</taxon>
        <taxon>Viridiplantae</taxon>
        <taxon>Streptophyta</taxon>
        <taxon>Embryophyta</taxon>
        <taxon>Tracheophyta</taxon>
        <taxon>Spermatophyta</taxon>
        <taxon>Magnoliopsida</taxon>
        <taxon>Trochodendrales</taxon>
        <taxon>Trochodendraceae</taxon>
        <taxon>Tetracentron</taxon>
    </lineage>
</organism>
<reference evidence="1 2" key="1">
    <citation type="submission" date="2020-04" db="EMBL/GenBank/DDBJ databases">
        <title>Plant Genome Project.</title>
        <authorList>
            <person name="Zhang R.-G."/>
        </authorList>
    </citation>
    <scope>NUCLEOTIDE SEQUENCE [LARGE SCALE GENOMIC DNA]</scope>
    <source>
        <strain evidence="1">YNK0</strain>
        <tissue evidence="1">Leaf</tissue>
    </source>
</reference>
<comment type="caution">
    <text evidence="1">The sequence shown here is derived from an EMBL/GenBank/DDBJ whole genome shotgun (WGS) entry which is preliminary data.</text>
</comment>
<sequence length="71" mass="7719">MRFLQDLVPGCNKTETLDLEQMSFVPLVFGAISGQAISLAIAQDGASEGFRIVIVRSLSIIFPRHVCPGKE</sequence>
<dbReference type="Proteomes" id="UP000655225">
    <property type="component" value="Unassembled WGS sequence"/>
</dbReference>
<dbReference type="AlphaFoldDB" id="A0A834ZMA0"/>
<protein>
    <submittedName>
        <fullName evidence="1">Uncharacterized protein</fullName>
    </submittedName>
</protein>
<evidence type="ECO:0000313" key="1">
    <source>
        <dbReference type="EMBL" id="KAF8408100.1"/>
    </source>
</evidence>
<name>A0A834ZMA0_TETSI</name>
<proteinExistence type="predicted"/>